<feature type="region of interest" description="Disordered" evidence="5">
    <location>
        <begin position="1"/>
        <end position="55"/>
    </location>
</feature>
<dbReference type="SUPFAM" id="SSF47459">
    <property type="entry name" value="HLH, helix-loop-helix DNA-binding domain"/>
    <property type="match status" value="1"/>
</dbReference>
<evidence type="ECO:0000313" key="8">
    <source>
        <dbReference type="Proteomes" id="UP000318571"/>
    </source>
</evidence>
<keyword evidence="8" id="KW-1185">Reference proteome</keyword>
<dbReference type="GO" id="GO:0007399">
    <property type="term" value="P:nervous system development"/>
    <property type="evidence" value="ECO:0007669"/>
    <property type="project" value="UniProtKB-KW"/>
</dbReference>
<dbReference type="GO" id="GO:0046983">
    <property type="term" value="F:protein dimerization activity"/>
    <property type="evidence" value="ECO:0007669"/>
    <property type="project" value="InterPro"/>
</dbReference>
<dbReference type="SMART" id="SM00353">
    <property type="entry name" value="HLH"/>
    <property type="match status" value="1"/>
</dbReference>
<organism evidence="7 8">
    <name type="scientific">Tigriopus californicus</name>
    <name type="common">Marine copepod</name>
    <dbReference type="NCBI Taxonomy" id="6832"/>
    <lineage>
        <taxon>Eukaryota</taxon>
        <taxon>Metazoa</taxon>
        <taxon>Ecdysozoa</taxon>
        <taxon>Arthropoda</taxon>
        <taxon>Crustacea</taxon>
        <taxon>Multicrustacea</taxon>
        <taxon>Hexanauplia</taxon>
        <taxon>Copepoda</taxon>
        <taxon>Harpacticoida</taxon>
        <taxon>Harpacticidae</taxon>
        <taxon>Tigriopus</taxon>
    </lineage>
</organism>
<dbReference type="STRING" id="6832.A0A553P7C7"/>
<dbReference type="GO" id="GO:0000981">
    <property type="term" value="F:DNA-binding transcription factor activity, RNA polymerase II-specific"/>
    <property type="evidence" value="ECO:0007669"/>
    <property type="project" value="TreeGrafter"/>
</dbReference>
<dbReference type="GO" id="GO:0005634">
    <property type="term" value="C:nucleus"/>
    <property type="evidence" value="ECO:0007669"/>
    <property type="project" value="UniProtKB-SubCell"/>
</dbReference>
<dbReference type="Gene3D" id="4.10.280.10">
    <property type="entry name" value="Helix-loop-helix DNA-binding domain"/>
    <property type="match status" value="1"/>
</dbReference>
<sequence>MNKPSSAMAALTVILPQNGHQTQQPKAIAPKLKGNNHKASASASPNNEAVTSSTGTKCRRKIAFHPLHGYPIPPPLPAKVARRNARERNRVKQVNCGFEVLRSHIPSAAKQKKMSKVETLKHAVDYIQTLQTMLGDPDQLSGTLLDPNQAYQSSGLDSPTQSIPTTPTSSSSHTHLGHNKDIPPPPPLSMAPPALQQRFTPPTYSGPLTPRTPNTPDQYLNHNFNNGNESGYETSSYYSTGSMVSPVPQVPSNHVMLEYSPNGHSPSTTGSVYSVPDSSLSHQHFPVQEALTPTWQTPIPTSLKCGDIQPEIEKQIRDHLGRVTTSVIRSG</sequence>
<dbReference type="EMBL" id="VCGU01000007">
    <property type="protein sequence ID" value="TRY73585.1"/>
    <property type="molecule type" value="Genomic_DNA"/>
</dbReference>
<evidence type="ECO:0000313" key="7">
    <source>
        <dbReference type="EMBL" id="TRY73585.1"/>
    </source>
</evidence>
<dbReference type="PANTHER" id="PTHR23349">
    <property type="entry name" value="BASIC HELIX-LOOP-HELIX TRANSCRIPTION FACTOR, TWIST"/>
    <property type="match status" value="1"/>
</dbReference>
<evidence type="ECO:0000256" key="4">
    <source>
        <dbReference type="ARBA" id="ARBA00023242"/>
    </source>
</evidence>
<dbReference type="InterPro" id="IPR036638">
    <property type="entry name" value="HLH_DNA-bd_sf"/>
</dbReference>
<evidence type="ECO:0000259" key="6">
    <source>
        <dbReference type="PROSITE" id="PS50888"/>
    </source>
</evidence>
<feature type="compositionally biased region" description="Polar residues" evidence="5">
    <location>
        <begin position="211"/>
        <end position="228"/>
    </location>
</feature>
<reference evidence="7 8" key="1">
    <citation type="journal article" date="2018" name="Nat. Ecol. Evol.">
        <title>Genomic signatures of mitonuclear coevolution across populations of Tigriopus californicus.</title>
        <authorList>
            <person name="Barreto F.S."/>
            <person name="Watson E.T."/>
            <person name="Lima T.G."/>
            <person name="Willett C.S."/>
            <person name="Edmands S."/>
            <person name="Li W."/>
            <person name="Burton R.S."/>
        </authorList>
    </citation>
    <scope>NUCLEOTIDE SEQUENCE [LARGE SCALE GENOMIC DNA]</scope>
    <source>
        <strain evidence="7 8">San Diego</strain>
    </source>
</reference>
<dbReference type="AlphaFoldDB" id="A0A553P7C7"/>
<dbReference type="GO" id="GO:0000977">
    <property type="term" value="F:RNA polymerase II transcription regulatory region sequence-specific DNA binding"/>
    <property type="evidence" value="ECO:0007669"/>
    <property type="project" value="TreeGrafter"/>
</dbReference>
<dbReference type="FunFam" id="4.10.280.10:FF:000029">
    <property type="entry name" value="Achaete-scute family bHLH transcription factor 1"/>
    <property type="match status" value="1"/>
</dbReference>
<dbReference type="Proteomes" id="UP000318571">
    <property type="component" value="Chromosome 3"/>
</dbReference>
<feature type="compositionally biased region" description="Polar residues" evidence="5">
    <location>
        <begin position="37"/>
        <end position="55"/>
    </location>
</feature>
<dbReference type="PANTHER" id="PTHR23349:SF108">
    <property type="entry name" value="BHLH DOMAIN-CONTAINING PROTEIN"/>
    <property type="match status" value="1"/>
</dbReference>
<comment type="caution">
    <text evidence="7">The sequence shown here is derived from an EMBL/GenBank/DDBJ whole genome shotgun (WGS) entry which is preliminary data.</text>
</comment>
<accession>A0A553P7C7</accession>
<feature type="region of interest" description="Disordered" evidence="5">
    <location>
        <begin position="138"/>
        <end position="233"/>
    </location>
</feature>
<protein>
    <recommendedName>
        <fullName evidence="6">BHLH domain-containing protein</fullName>
    </recommendedName>
</protein>
<keyword evidence="4" id="KW-0539">Nucleus</keyword>
<dbReference type="PROSITE" id="PS50888">
    <property type="entry name" value="BHLH"/>
    <property type="match status" value="1"/>
</dbReference>
<evidence type="ECO:0000256" key="2">
    <source>
        <dbReference type="ARBA" id="ARBA00022902"/>
    </source>
</evidence>
<gene>
    <name evidence="7" type="ORF">TCAL_11525</name>
</gene>
<evidence type="ECO:0000256" key="1">
    <source>
        <dbReference type="ARBA" id="ARBA00004123"/>
    </source>
</evidence>
<dbReference type="InterPro" id="IPR050283">
    <property type="entry name" value="E-box_TF_Regulators"/>
</dbReference>
<evidence type="ECO:0000256" key="5">
    <source>
        <dbReference type="SAM" id="MobiDB-lite"/>
    </source>
</evidence>
<feature type="compositionally biased region" description="Low complexity" evidence="5">
    <location>
        <begin position="158"/>
        <end position="174"/>
    </location>
</feature>
<dbReference type="Pfam" id="PF00010">
    <property type="entry name" value="HLH"/>
    <property type="match status" value="1"/>
</dbReference>
<keyword evidence="2" id="KW-0524">Neurogenesis</keyword>
<dbReference type="InterPro" id="IPR011598">
    <property type="entry name" value="bHLH_dom"/>
</dbReference>
<proteinExistence type="predicted"/>
<feature type="domain" description="BHLH" evidence="6">
    <location>
        <begin position="78"/>
        <end position="130"/>
    </location>
</feature>
<name>A0A553P7C7_TIGCA</name>
<keyword evidence="3" id="KW-0238">DNA-binding</keyword>
<comment type="subcellular location">
    <subcellularLocation>
        <location evidence="1">Nucleus</location>
    </subcellularLocation>
</comment>
<evidence type="ECO:0000256" key="3">
    <source>
        <dbReference type="ARBA" id="ARBA00023125"/>
    </source>
</evidence>